<protein>
    <submittedName>
        <fullName evidence="1">Uncharacterized protein</fullName>
    </submittedName>
</protein>
<name>A0ABY7BR42_9FIRM</name>
<sequence>MFFIEIFANNIINLSISINIKICTAWQKDKIIVQKNPFEISERDFIYFKKKDGA</sequence>
<reference evidence="1" key="1">
    <citation type="submission" date="2022-12" db="EMBL/GenBank/DDBJ databases">
        <authorList>
            <person name="Bing R.G."/>
            <person name="Willard D.J."/>
            <person name="Manesh M.J.H."/>
            <person name="Laemthong T."/>
            <person name="Crosby J.R."/>
            <person name="Kelly R.M."/>
        </authorList>
    </citation>
    <scope>NUCLEOTIDE SEQUENCE</scope>
    <source>
        <strain evidence="1">DSM 8990</strain>
    </source>
</reference>
<dbReference type="RefSeq" id="WP_157841039.1">
    <property type="nucleotide sequence ID" value="NZ_CP113865.1"/>
</dbReference>
<dbReference type="EMBL" id="CP113865">
    <property type="protein sequence ID" value="WAM34412.1"/>
    <property type="molecule type" value="Genomic_DNA"/>
</dbReference>
<gene>
    <name evidence="1" type="ORF">OTK00_000612</name>
</gene>
<evidence type="ECO:0000313" key="1">
    <source>
        <dbReference type="EMBL" id="WAM34412.1"/>
    </source>
</evidence>
<evidence type="ECO:0000313" key="2">
    <source>
        <dbReference type="Proteomes" id="UP001164909"/>
    </source>
</evidence>
<accession>A0ABY7BR42</accession>
<organism evidence="1 2">
    <name type="scientific">Caldicellulosiruptor morganii</name>
    <dbReference type="NCBI Taxonomy" id="1387555"/>
    <lineage>
        <taxon>Bacteria</taxon>
        <taxon>Bacillati</taxon>
        <taxon>Bacillota</taxon>
        <taxon>Bacillota incertae sedis</taxon>
        <taxon>Caldicellulosiruptorales</taxon>
        <taxon>Caldicellulosiruptoraceae</taxon>
        <taxon>Caldicellulosiruptor</taxon>
    </lineage>
</organism>
<keyword evidence="2" id="KW-1185">Reference proteome</keyword>
<dbReference type="Proteomes" id="UP001164909">
    <property type="component" value="Chromosome"/>
</dbReference>
<proteinExistence type="predicted"/>